<keyword evidence="8" id="KW-0347">Helicase</keyword>
<dbReference type="InterPro" id="IPR013849">
    <property type="entry name" value="DNA_helicase_Holl-junc_RuvA_I"/>
</dbReference>
<keyword evidence="5 6" id="KW-0234">DNA repair</keyword>
<dbReference type="GO" id="GO:0006310">
    <property type="term" value="P:DNA recombination"/>
    <property type="evidence" value="ECO:0007669"/>
    <property type="project" value="UniProtKB-UniRule"/>
</dbReference>
<dbReference type="SMART" id="SM00278">
    <property type="entry name" value="HhH1"/>
    <property type="match status" value="2"/>
</dbReference>
<keyword evidence="1 6" id="KW-0963">Cytoplasm</keyword>
<dbReference type="InterPro" id="IPR012340">
    <property type="entry name" value="NA-bd_OB-fold"/>
</dbReference>
<dbReference type="InterPro" id="IPR010994">
    <property type="entry name" value="RuvA_2-like"/>
</dbReference>
<evidence type="ECO:0000256" key="1">
    <source>
        <dbReference type="ARBA" id="ARBA00022490"/>
    </source>
</evidence>
<dbReference type="GO" id="GO:0005737">
    <property type="term" value="C:cytoplasm"/>
    <property type="evidence" value="ECO:0007669"/>
    <property type="project" value="UniProtKB-SubCell"/>
</dbReference>
<keyword evidence="3 6" id="KW-0238">DNA-binding</keyword>
<dbReference type="GO" id="GO:0009379">
    <property type="term" value="C:Holliday junction helicase complex"/>
    <property type="evidence" value="ECO:0007669"/>
    <property type="project" value="InterPro"/>
</dbReference>
<dbReference type="RefSeq" id="WP_084098841.1">
    <property type="nucleotide sequence ID" value="NZ_FWXK01000003.1"/>
</dbReference>
<dbReference type="EMBL" id="FWXK01000003">
    <property type="protein sequence ID" value="SMC37082.1"/>
    <property type="molecule type" value="Genomic_DNA"/>
</dbReference>
<dbReference type="InterPro" id="IPR011114">
    <property type="entry name" value="RuvA_C"/>
</dbReference>
<comment type="similarity">
    <text evidence="6">Belongs to the RuvA family.</text>
</comment>
<evidence type="ECO:0000256" key="5">
    <source>
        <dbReference type="ARBA" id="ARBA00023204"/>
    </source>
</evidence>
<dbReference type="GO" id="GO:0006281">
    <property type="term" value="P:DNA repair"/>
    <property type="evidence" value="ECO:0007669"/>
    <property type="project" value="UniProtKB-UniRule"/>
</dbReference>
<keyword evidence="8" id="KW-0547">Nucleotide-binding</keyword>
<keyword evidence="8" id="KW-0067">ATP-binding</keyword>
<feature type="domain" description="Helix-hairpin-helix DNA-binding motif class 1" evidence="7">
    <location>
        <begin position="72"/>
        <end position="91"/>
    </location>
</feature>
<feature type="domain" description="Helix-hairpin-helix DNA-binding motif class 1" evidence="7">
    <location>
        <begin position="107"/>
        <end position="126"/>
    </location>
</feature>
<accession>A0A1W1YLS5</accession>
<proteinExistence type="inferred from homology"/>
<dbReference type="STRING" id="371602.SAMN04487984_0808"/>
<keyword evidence="2 6" id="KW-0227">DNA damage</keyword>
<dbReference type="Pfam" id="PF01330">
    <property type="entry name" value="RuvA_N"/>
    <property type="match status" value="1"/>
</dbReference>
<dbReference type="Pfam" id="PF07499">
    <property type="entry name" value="RuvA_C"/>
    <property type="match status" value="1"/>
</dbReference>
<dbReference type="GO" id="GO:0005524">
    <property type="term" value="F:ATP binding"/>
    <property type="evidence" value="ECO:0007669"/>
    <property type="project" value="InterPro"/>
</dbReference>
<evidence type="ECO:0000313" key="9">
    <source>
        <dbReference type="Proteomes" id="UP000243884"/>
    </source>
</evidence>
<feature type="region of interest" description="Domain III" evidence="6">
    <location>
        <begin position="151"/>
        <end position="202"/>
    </location>
</feature>
<dbReference type="GO" id="GO:0048476">
    <property type="term" value="C:Holliday junction resolvase complex"/>
    <property type="evidence" value="ECO:0007669"/>
    <property type="project" value="UniProtKB-UniRule"/>
</dbReference>
<dbReference type="SUPFAM" id="SSF46929">
    <property type="entry name" value="DNA helicase RuvA subunit, C-terminal domain"/>
    <property type="match status" value="1"/>
</dbReference>
<dbReference type="InterPro" id="IPR000085">
    <property type="entry name" value="RuvA"/>
</dbReference>
<dbReference type="NCBIfam" id="TIGR00084">
    <property type="entry name" value="ruvA"/>
    <property type="match status" value="1"/>
</dbReference>
<comment type="subcellular location">
    <subcellularLocation>
        <location evidence="6">Cytoplasm</location>
    </subcellularLocation>
</comment>
<evidence type="ECO:0000256" key="3">
    <source>
        <dbReference type="ARBA" id="ARBA00023125"/>
    </source>
</evidence>
<evidence type="ECO:0000256" key="2">
    <source>
        <dbReference type="ARBA" id="ARBA00022763"/>
    </source>
</evidence>
<dbReference type="HAMAP" id="MF_00031">
    <property type="entry name" value="DNA_HJ_migration_RuvA"/>
    <property type="match status" value="1"/>
</dbReference>
<organism evidence="8 9">
    <name type="scientific">Aerococcus suis</name>
    <dbReference type="NCBI Taxonomy" id="371602"/>
    <lineage>
        <taxon>Bacteria</taxon>
        <taxon>Bacillati</taxon>
        <taxon>Bacillota</taxon>
        <taxon>Bacilli</taxon>
        <taxon>Lactobacillales</taxon>
        <taxon>Aerococcaceae</taxon>
        <taxon>Aerococcus</taxon>
    </lineage>
</organism>
<keyword evidence="9" id="KW-1185">Reference proteome</keyword>
<dbReference type="Gene3D" id="2.40.50.140">
    <property type="entry name" value="Nucleic acid-binding proteins"/>
    <property type="match status" value="1"/>
</dbReference>
<keyword evidence="8" id="KW-0378">Hydrolase</keyword>
<comment type="caution">
    <text evidence="6">Lacks conserved residue(s) required for the propagation of feature annotation.</text>
</comment>
<gene>
    <name evidence="6" type="primary">ruvA</name>
    <name evidence="8" type="ORF">SAMN04487984_0808</name>
</gene>
<dbReference type="GO" id="GO:0000400">
    <property type="term" value="F:four-way junction DNA binding"/>
    <property type="evidence" value="ECO:0007669"/>
    <property type="project" value="UniProtKB-UniRule"/>
</dbReference>
<evidence type="ECO:0000259" key="7">
    <source>
        <dbReference type="SMART" id="SM00278"/>
    </source>
</evidence>
<dbReference type="AlphaFoldDB" id="A0A1W1YLS5"/>
<dbReference type="InterPro" id="IPR003583">
    <property type="entry name" value="Hlx-hairpin-Hlx_DNA-bd_motif"/>
</dbReference>
<dbReference type="InterPro" id="IPR036267">
    <property type="entry name" value="RuvA_C_sf"/>
</dbReference>
<dbReference type="GO" id="GO:0009378">
    <property type="term" value="F:four-way junction helicase activity"/>
    <property type="evidence" value="ECO:0007669"/>
    <property type="project" value="InterPro"/>
</dbReference>
<dbReference type="CDD" id="cd14332">
    <property type="entry name" value="UBA_RuvA_C"/>
    <property type="match status" value="1"/>
</dbReference>
<dbReference type="SUPFAM" id="SSF47781">
    <property type="entry name" value="RuvA domain 2-like"/>
    <property type="match status" value="1"/>
</dbReference>
<dbReference type="Proteomes" id="UP000243884">
    <property type="component" value="Unassembled WGS sequence"/>
</dbReference>
<dbReference type="OrthoDB" id="5293449at2"/>
<protein>
    <recommendedName>
        <fullName evidence="6">Holliday junction branch migration complex subunit RuvA</fullName>
    </recommendedName>
</protein>
<evidence type="ECO:0000256" key="6">
    <source>
        <dbReference type="HAMAP-Rule" id="MF_00031"/>
    </source>
</evidence>
<dbReference type="Gene3D" id="1.10.150.20">
    <property type="entry name" value="5' to 3' exonuclease, C-terminal subdomain"/>
    <property type="match status" value="1"/>
</dbReference>
<comment type="domain">
    <text evidence="6">Has three domains with a flexible linker between the domains II and III and assumes an 'L' shape. Domain III is highly mobile and contacts RuvB.</text>
</comment>
<dbReference type="Pfam" id="PF14520">
    <property type="entry name" value="HHH_5"/>
    <property type="match status" value="1"/>
</dbReference>
<reference evidence="9" key="1">
    <citation type="submission" date="2017-04" db="EMBL/GenBank/DDBJ databases">
        <authorList>
            <person name="Varghese N."/>
            <person name="Submissions S."/>
        </authorList>
    </citation>
    <scope>NUCLEOTIDE SEQUENCE [LARGE SCALE GENOMIC DNA]</scope>
    <source>
        <strain evidence="9">DSM 21500</strain>
    </source>
</reference>
<dbReference type="SUPFAM" id="SSF50249">
    <property type="entry name" value="Nucleic acid-binding proteins"/>
    <property type="match status" value="1"/>
</dbReference>
<evidence type="ECO:0000313" key="8">
    <source>
        <dbReference type="EMBL" id="SMC37082.1"/>
    </source>
</evidence>
<keyword evidence="4 6" id="KW-0233">DNA recombination</keyword>
<name>A0A1W1YLS5_9LACT</name>
<evidence type="ECO:0000256" key="4">
    <source>
        <dbReference type="ARBA" id="ARBA00023172"/>
    </source>
</evidence>
<comment type="function">
    <text evidence="6">The RuvA-RuvB-RuvC complex processes Holliday junction (HJ) DNA during genetic recombination and DNA repair, while the RuvA-RuvB complex plays an important role in the rescue of blocked DNA replication forks via replication fork reversal (RFR). RuvA specifically binds to HJ cruciform DNA, conferring on it an open structure. The RuvB hexamer acts as an ATP-dependent pump, pulling dsDNA into and through the RuvAB complex. HJ branch migration allows RuvC to scan DNA until it finds its consensus sequence, where it cleaves and resolves the cruciform DNA.</text>
</comment>
<comment type="subunit">
    <text evidence="6">Homotetramer. Forms an RuvA(8)-RuvB(12)-Holliday junction (HJ) complex. HJ DNA is sandwiched between 2 RuvA tetramers; dsDNA enters through RuvA and exits via RuvB. An RuvB hexamer assembles on each DNA strand where it exits the tetramer. Each RuvB hexamer is contacted by two RuvA subunits (via domain III) on 2 adjacent RuvB subunits; this complex drives branch migration. In the full resolvosome a probable DNA-RuvA(4)-RuvB(12)-RuvC(2) complex forms which resolves the HJ.</text>
</comment>
<sequence>MFEYIIGKLDHVAPDGIVVETYGIGYFIYMANPYRFQAQVGQECKVWIYQSVSENDLRLYGFISKAEKYLFMQLISVNGIGPKSALSILSLEDNNGLVQAIQNENLTFLTKFPGVGKKTAQRIILDLQDKIVSYEDVGQEKPSDNRRMSDNQPNYITELEEALASLGYSAREIKRAVKQSDFTGVETTADAIRVALRFITKG</sequence>